<comment type="caution">
    <text evidence="2">The sequence shown here is derived from an EMBL/GenBank/DDBJ whole genome shotgun (WGS) entry which is preliminary data.</text>
</comment>
<dbReference type="EMBL" id="BAABJY010000002">
    <property type="protein sequence ID" value="GAA4863911.1"/>
    <property type="molecule type" value="Genomic_DNA"/>
</dbReference>
<accession>A0ABP9E1N8</accession>
<proteinExistence type="predicted"/>
<sequence>MKSLLVLLFLAVIAWTGYSHYKTSRAQVAPAESLAYSITANAPARESVRTPGAKGDGRTHCSQMRSAAVVPLMGSGPKNSYKPNPHPGGT</sequence>
<evidence type="ECO:0000313" key="3">
    <source>
        <dbReference type="Proteomes" id="UP001501323"/>
    </source>
</evidence>
<organism evidence="2 3">
    <name type="scientific">Luteimonas vadosa</name>
    <dbReference type="NCBI Taxonomy" id="1165507"/>
    <lineage>
        <taxon>Bacteria</taxon>
        <taxon>Pseudomonadati</taxon>
        <taxon>Pseudomonadota</taxon>
        <taxon>Gammaproteobacteria</taxon>
        <taxon>Lysobacterales</taxon>
        <taxon>Lysobacteraceae</taxon>
        <taxon>Luteimonas</taxon>
    </lineage>
</organism>
<evidence type="ECO:0000256" key="1">
    <source>
        <dbReference type="SAM" id="MobiDB-lite"/>
    </source>
</evidence>
<protein>
    <submittedName>
        <fullName evidence="2">Uncharacterized protein</fullName>
    </submittedName>
</protein>
<dbReference type="Proteomes" id="UP001501323">
    <property type="component" value="Unassembled WGS sequence"/>
</dbReference>
<gene>
    <name evidence="2" type="ORF">GCM10023332_15070</name>
</gene>
<keyword evidence="3" id="KW-1185">Reference proteome</keyword>
<reference evidence="3" key="1">
    <citation type="journal article" date="2019" name="Int. J. Syst. Evol. Microbiol.">
        <title>The Global Catalogue of Microorganisms (GCM) 10K type strain sequencing project: providing services to taxonomists for standard genome sequencing and annotation.</title>
        <authorList>
            <consortium name="The Broad Institute Genomics Platform"/>
            <consortium name="The Broad Institute Genome Sequencing Center for Infectious Disease"/>
            <person name="Wu L."/>
            <person name="Ma J."/>
        </authorList>
    </citation>
    <scope>NUCLEOTIDE SEQUENCE [LARGE SCALE GENOMIC DNA]</scope>
    <source>
        <strain evidence="3">JCM 18392</strain>
    </source>
</reference>
<feature type="region of interest" description="Disordered" evidence="1">
    <location>
        <begin position="69"/>
        <end position="90"/>
    </location>
</feature>
<evidence type="ECO:0000313" key="2">
    <source>
        <dbReference type="EMBL" id="GAA4863911.1"/>
    </source>
</evidence>
<name>A0ABP9E1N8_9GAMM</name>